<comment type="caution">
    <text evidence="2">The sequence shown here is derived from an EMBL/GenBank/DDBJ whole genome shotgun (WGS) entry which is preliminary data.</text>
</comment>
<evidence type="ECO:0000313" key="3">
    <source>
        <dbReference type="Proteomes" id="UP001054945"/>
    </source>
</evidence>
<accession>A0AAV4P0E9</accession>
<gene>
    <name evidence="2" type="ORF">CEXT_504181</name>
</gene>
<keyword evidence="3" id="KW-1185">Reference proteome</keyword>
<proteinExistence type="predicted"/>
<name>A0AAV4P0E9_CAEEX</name>
<evidence type="ECO:0000313" key="2">
    <source>
        <dbReference type="EMBL" id="GIX90109.1"/>
    </source>
</evidence>
<reference evidence="2 3" key="1">
    <citation type="submission" date="2021-06" db="EMBL/GenBank/DDBJ databases">
        <title>Caerostris extrusa draft genome.</title>
        <authorList>
            <person name="Kono N."/>
            <person name="Arakawa K."/>
        </authorList>
    </citation>
    <scope>NUCLEOTIDE SEQUENCE [LARGE SCALE GENOMIC DNA]</scope>
</reference>
<organism evidence="2 3">
    <name type="scientific">Caerostris extrusa</name>
    <name type="common">Bark spider</name>
    <name type="synonym">Caerostris bankana</name>
    <dbReference type="NCBI Taxonomy" id="172846"/>
    <lineage>
        <taxon>Eukaryota</taxon>
        <taxon>Metazoa</taxon>
        <taxon>Ecdysozoa</taxon>
        <taxon>Arthropoda</taxon>
        <taxon>Chelicerata</taxon>
        <taxon>Arachnida</taxon>
        <taxon>Araneae</taxon>
        <taxon>Araneomorphae</taxon>
        <taxon>Entelegynae</taxon>
        <taxon>Araneoidea</taxon>
        <taxon>Araneidae</taxon>
        <taxon>Caerostris</taxon>
    </lineage>
</organism>
<dbReference type="AlphaFoldDB" id="A0AAV4P0E9"/>
<sequence length="96" mass="11000">MNTLEGVLTAMAYVRSASRRFGFLSEWMVVIRACLRKMLLEGVLTAVTYMRSASQRFGFLSEWGWRRNSRMPQGKGSWARNENGYQSHASESACIR</sequence>
<evidence type="ECO:0000256" key="1">
    <source>
        <dbReference type="SAM" id="MobiDB-lite"/>
    </source>
</evidence>
<dbReference type="Proteomes" id="UP001054945">
    <property type="component" value="Unassembled WGS sequence"/>
</dbReference>
<feature type="region of interest" description="Disordered" evidence="1">
    <location>
        <begin position="72"/>
        <end position="96"/>
    </location>
</feature>
<dbReference type="EMBL" id="BPLR01021475">
    <property type="protein sequence ID" value="GIX90109.1"/>
    <property type="molecule type" value="Genomic_DNA"/>
</dbReference>
<protein>
    <submittedName>
        <fullName evidence="2">Uncharacterized protein</fullName>
    </submittedName>
</protein>